<sequence length="332" mass="37473">MNTTIPTVLSSEELMDKAFRRASKISKKGSDSLDTKKKTTLARITASGDIVETTLVGYIQKFPRMEKQDDFFPQLVDLVIGIDRYKKALGALNWAAGRTELLKNQSLREVRRTKDPAIIESIKKGFYGRLGSYVNQISKDLLFLQDAKNKFRDLPTIDPKVPTAVVAGFPNVGKSSLVTYISTAAPEIAPYPFTTKGITIGHIKDDWRMFQIVDTPGLLDRDFEDRNDIEKQAVLALRYLTDIMIFILDPSETCGYDMGKQTKLLENIRANFEGVPIVVIESKCDVMRTDKEVMRISSVTGEGMEELKTQLVERLRTVLRQRALETPLEEVE</sequence>
<dbReference type="Gene3D" id="1.20.120.1190">
    <property type="match status" value="1"/>
</dbReference>
<protein>
    <submittedName>
        <fullName evidence="4">GTP-binding protein</fullName>
    </submittedName>
</protein>
<dbReference type="RefSeq" id="WP_015504249.1">
    <property type="nucleotide sequence ID" value="NZ_CAYARL010000008.1"/>
</dbReference>
<dbReference type="Pfam" id="PF06858">
    <property type="entry name" value="NOG1"/>
    <property type="match status" value="1"/>
</dbReference>
<dbReference type="AlphaFoldDB" id="A0A3G3IFD8"/>
<evidence type="ECO:0000313" key="4">
    <source>
        <dbReference type="EMBL" id="AYQ54535.1"/>
    </source>
</evidence>
<dbReference type="OMA" id="GINVGQF"/>
<dbReference type="PRINTS" id="PR00326">
    <property type="entry name" value="GTP1OBG"/>
</dbReference>
<organism evidence="4 5">
    <name type="scientific">Methanomethylophilus alvi</name>
    <dbReference type="NCBI Taxonomy" id="1291540"/>
    <lineage>
        <taxon>Archaea</taxon>
        <taxon>Methanobacteriati</taxon>
        <taxon>Thermoplasmatota</taxon>
        <taxon>Thermoplasmata</taxon>
        <taxon>Methanomassiliicoccales</taxon>
        <taxon>Methanomethylophilaceae</taxon>
        <taxon>Methanomethylophilus</taxon>
    </lineage>
</organism>
<name>A0A3G3IFD8_9ARCH</name>
<feature type="domain" description="Nucleolar GTP-binding protein 1 Rossman-fold" evidence="2">
    <location>
        <begin position="228"/>
        <end position="285"/>
    </location>
</feature>
<evidence type="ECO:0000259" key="2">
    <source>
        <dbReference type="Pfam" id="PF06858"/>
    </source>
</evidence>
<dbReference type="InterPro" id="IPR010674">
    <property type="entry name" value="NOG1_Rossman_fold_dom"/>
</dbReference>
<evidence type="ECO:0000256" key="1">
    <source>
        <dbReference type="ARBA" id="ARBA00023134"/>
    </source>
</evidence>
<dbReference type="PANTHER" id="PTHR45759">
    <property type="entry name" value="NUCLEOLAR GTP-BINDING PROTEIN 1"/>
    <property type="match status" value="1"/>
</dbReference>
<reference evidence="4 5" key="1">
    <citation type="submission" date="2016-10" db="EMBL/GenBank/DDBJ databases">
        <title>Complete genome of the TMA-utilizing, human hosted archaeon Methanomethylophilus alvus Gen. nov, sp. nov., strain Mx-05, derived from a pure culture.</title>
        <authorList>
            <person name="Brugere J.-F."/>
            <person name="Ben Hania W."/>
            <person name="Chaudhary P.P."/>
            <person name="Gaci N."/>
            <person name="Borrel G."/>
            <person name="Cao Van Tuat L."/>
            <person name="Fardeau M.-L."/>
            <person name="Harris H.M.B."/>
            <person name="O'Toole P.W."/>
            <person name="Ollivier B."/>
        </authorList>
    </citation>
    <scope>NUCLEOTIDE SEQUENCE [LARGE SCALE GENOMIC DNA]</scope>
    <source>
        <strain evidence="4 5">Mx-05</strain>
    </source>
</reference>
<dbReference type="Pfam" id="PF17835">
    <property type="entry name" value="NOG1_N"/>
    <property type="match status" value="1"/>
</dbReference>
<evidence type="ECO:0000313" key="5">
    <source>
        <dbReference type="Proteomes" id="UP000273278"/>
    </source>
</evidence>
<dbReference type="Proteomes" id="UP000273278">
    <property type="component" value="Chromosome"/>
</dbReference>
<dbReference type="EMBL" id="CP017686">
    <property type="protein sequence ID" value="AYQ54535.1"/>
    <property type="molecule type" value="Genomic_DNA"/>
</dbReference>
<dbReference type="InterPro" id="IPR041623">
    <property type="entry name" value="NOG1_N"/>
</dbReference>
<dbReference type="InterPro" id="IPR027417">
    <property type="entry name" value="P-loop_NTPase"/>
</dbReference>
<accession>A0A3G3IFD8</accession>
<keyword evidence="1" id="KW-0547">Nucleotide-binding</keyword>
<keyword evidence="1" id="KW-0342">GTP-binding</keyword>
<gene>
    <name evidence="4" type="ORF">BKD89_01740</name>
</gene>
<feature type="domain" description="NOG1 N-terminal helical" evidence="3">
    <location>
        <begin position="4"/>
        <end position="158"/>
    </location>
</feature>
<dbReference type="GeneID" id="41321150"/>
<dbReference type="Gene3D" id="3.40.50.300">
    <property type="entry name" value="P-loop containing nucleotide triphosphate hydrolases"/>
    <property type="match status" value="1"/>
</dbReference>
<evidence type="ECO:0000259" key="3">
    <source>
        <dbReference type="Pfam" id="PF17835"/>
    </source>
</evidence>
<proteinExistence type="predicted"/>
<dbReference type="GO" id="GO:0005525">
    <property type="term" value="F:GTP binding"/>
    <property type="evidence" value="ECO:0007669"/>
    <property type="project" value="UniProtKB-KW"/>
</dbReference>
<dbReference type="InterPro" id="IPR006073">
    <property type="entry name" value="GTP-bd"/>
</dbReference>
<dbReference type="SUPFAM" id="SSF52540">
    <property type="entry name" value="P-loop containing nucleoside triphosphate hydrolases"/>
    <property type="match status" value="1"/>
</dbReference>
<dbReference type="CDD" id="cd01897">
    <property type="entry name" value="NOG"/>
    <property type="match status" value="1"/>
</dbReference>